<dbReference type="RefSeq" id="XP_008711198.1">
    <property type="nucleotide sequence ID" value="XM_008712976.1"/>
</dbReference>
<feature type="region of interest" description="Disordered" evidence="1">
    <location>
        <begin position="44"/>
        <end position="110"/>
    </location>
</feature>
<dbReference type="EMBL" id="KB822711">
    <property type="protein sequence ID" value="ETN46486.1"/>
    <property type="molecule type" value="Genomic_DNA"/>
</dbReference>
<reference evidence="2 3" key="1">
    <citation type="submission" date="2013-03" db="EMBL/GenBank/DDBJ databases">
        <title>The Genome Sequence of Phialophora europaea CBS 101466.</title>
        <authorList>
            <consortium name="The Broad Institute Genomics Platform"/>
            <person name="Cuomo C."/>
            <person name="de Hoog S."/>
            <person name="Gorbushina A."/>
            <person name="Walker B."/>
            <person name="Young S.K."/>
            <person name="Zeng Q."/>
            <person name="Gargeya S."/>
            <person name="Fitzgerald M."/>
            <person name="Haas B."/>
            <person name="Abouelleil A."/>
            <person name="Allen A.W."/>
            <person name="Alvarado L."/>
            <person name="Arachchi H.M."/>
            <person name="Berlin A.M."/>
            <person name="Chapman S.B."/>
            <person name="Gainer-Dewar J."/>
            <person name="Goldberg J."/>
            <person name="Griggs A."/>
            <person name="Gujja S."/>
            <person name="Hansen M."/>
            <person name="Howarth C."/>
            <person name="Imamovic A."/>
            <person name="Ireland A."/>
            <person name="Larimer J."/>
            <person name="McCowan C."/>
            <person name="Murphy C."/>
            <person name="Pearson M."/>
            <person name="Poon T.W."/>
            <person name="Priest M."/>
            <person name="Roberts A."/>
            <person name="Saif S."/>
            <person name="Shea T."/>
            <person name="Sisk P."/>
            <person name="Sykes S."/>
            <person name="Wortman J."/>
            <person name="Nusbaum C."/>
            <person name="Birren B."/>
        </authorList>
    </citation>
    <scope>NUCLEOTIDE SEQUENCE [LARGE SCALE GENOMIC DNA]</scope>
    <source>
        <strain evidence="2 3">CBS 101466</strain>
    </source>
</reference>
<gene>
    <name evidence="2" type="ORF">HMPREF1541_00671</name>
</gene>
<accession>W2SCP0</accession>
<dbReference type="OrthoDB" id="5598844at2759"/>
<feature type="compositionally biased region" description="Low complexity" evidence="1">
    <location>
        <begin position="508"/>
        <end position="525"/>
    </location>
</feature>
<protein>
    <recommendedName>
        <fullName evidence="4">Nuclear localization protein</fullName>
    </recommendedName>
</protein>
<evidence type="ECO:0000313" key="3">
    <source>
        <dbReference type="Proteomes" id="UP000030752"/>
    </source>
</evidence>
<feature type="compositionally biased region" description="Polar residues" evidence="1">
    <location>
        <begin position="452"/>
        <end position="488"/>
    </location>
</feature>
<evidence type="ECO:0000256" key="1">
    <source>
        <dbReference type="SAM" id="MobiDB-lite"/>
    </source>
</evidence>
<dbReference type="VEuPathDB" id="FungiDB:HMPREF1541_00671"/>
<dbReference type="InParanoid" id="W2SCP0"/>
<keyword evidence="3" id="KW-1185">Reference proteome</keyword>
<organism evidence="2 3">
    <name type="scientific">Cyphellophora europaea (strain CBS 101466)</name>
    <name type="common">Phialophora europaea</name>
    <dbReference type="NCBI Taxonomy" id="1220924"/>
    <lineage>
        <taxon>Eukaryota</taxon>
        <taxon>Fungi</taxon>
        <taxon>Dikarya</taxon>
        <taxon>Ascomycota</taxon>
        <taxon>Pezizomycotina</taxon>
        <taxon>Eurotiomycetes</taxon>
        <taxon>Chaetothyriomycetidae</taxon>
        <taxon>Chaetothyriales</taxon>
        <taxon>Cyphellophoraceae</taxon>
        <taxon>Cyphellophora</taxon>
    </lineage>
</organism>
<feature type="compositionally biased region" description="Polar residues" evidence="1">
    <location>
        <begin position="430"/>
        <end position="443"/>
    </location>
</feature>
<feature type="compositionally biased region" description="Polar residues" evidence="1">
    <location>
        <begin position="90"/>
        <end position="106"/>
    </location>
</feature>
<dbReference type="STRING" id="1220924.W2SCP0"/>
<dbReference type="HOGENOM" id="CLU_013061_2_0_1"/>
<feature type="compositionally biased region" description="Polar residues" evidence="1">
    <location>
        <begin position="123"/>
        <end position="139"/>
    </location>
</feature>
<proteinExistence type="predicted"/>
<dbReference type="Pfam" id="PF08624">
    <property type="entry name" value="CRC_subunit"/>
    <property type="match status" value="1"/>
</dbReference>
<dbReference type="eggNOG" id="ENOG502R38T">
    <property type="taxonomic scope" value="Eukaryota"/>
</dbReference>
<feature type="region of interest" description="Disordered" evidence="1">
    <location>
        <begin position="650"/>
        <end position="674"/>
    </location>
</feature>
<evidence type="ECO:0008006" key="4">
    <source>
        <dbReference type="Google" id="ProtNLM"/>
    </source>
</evidence>
<feature type="compositionally biased region" description="Basic and acidic residues" evidence="1">
    <location>
        <begin position="300"/>
        <end position="312"/>
    </location>
</feature>
<feature type="compositionally biased region" description="Low complexity" evidence="1">
    <location>
        <begin position="577"/>
        <end position="607"/>
    </location>
</feature>
<dbReference type="AlphaFoldDB" id="W2SCP0"/>
<feature type="region of interest" description="Disordered" evidence="1">
    <location>
        <begin position="421"/>
        <end position="608"/>
    </location>
</feature>
<dbReference type="Proteomes" id="UP000030752">
    <property type="component" value="Unassembled WGS sequence"/>
</dbReference>
<name>W2SCP0_CYPE1</name>
<sequence length="674" mass="73266">MSLYSPSHQAPNALNGIGDMSDGSGTINPAALNSGILAANAIDPSSSRGIKRSRSPDHQGYADYSHGDDDDDSKPRKRGRPPKTPRTSGEYTGQVHSLPTPSSQVSPDLGQAPQIHSQVLPVQPTTGSQTSPSRTTPQKGATLKALPTVRDHTTDQLGPEGDEYVARDFDDAGEKKVDSLGNLLGPREYKIRTFNLPGRGEKLFMLATECARTLQYRDSYLLFNKNRSLFKIIASVKEKEHLVNQDILPYSYRSRQIAIVTARSMFRQFGSRVIKDGRRVRDDYWEAKAIKQGFTEADPAGEKRPGAARAREQAAQQDALHARQLSAYGDVVYSNGPGFGSMVTMPPNAGMLPGFDMSYDPKYRDIQRPRQELAGAPYLDMTRPSTETDMAGQAGHAADYSRNINQQGQYRRKIVQDYWARPHDPPVTTPPAQESDVTATSREYPSPRFASNDVTASQAGASQSTTQAMNPPSFPHQQNPLQSPSRQSPMGPGYARDGSAQFTPQHQQFQRSSSNLSISQSASQQPGMPFNAGGFSPHAMPQQSQGWGGPPPQPHQSPSMHRMNSAQYPAGMSQGGMQSPMPGHPSQSPHPHQMQPPQMPMMHHQGSGAMGGQQLFGPGAGLQAMSAGGFPGMNMGGRAIYGMNQNQFMQQGAQQPGQAWGQPSQSNQWSGQFQ</sequence>
<feature type="region of interest" description="Disordered" evidence="1">
    <location>
        <begin position="372"/>
        <end position="407"/>
    </location>
</feature>
<dbReference type="InterPro" id="IPR013933">
    <property type="entry name" value="CRC_Rsc7/Swp82"/>
</dbReference>
<evidence type="ECO:0000313" key="2">
    <source>
        <dbReference type="EMBL" id="ETN46486.1"/>
    </source>
</evidence>
<dbReference type="GeneID" id="19968010"/>
<feature type="region of interest" description="Disordered" evidence="1">
    <location>
        <begin position="122"/>
        <end position="141"/>
    </location>
</feature>
<feature type="compositionally biased region" description="Low complexity" evidence="1">
    <location>
        <begin position="650"/>
        <end position="666"/>
    </location>
</feature>
<feature type="region of interest" description="Disordered" evidence="1">
    <location>
        <begin position="297"/>
        <end position="319"/>
    </location>
</feature>